<dbReference type="SUPFAM" id="SSF56042">
    <property type="entry name" value="PurM C-terminal domain-like"/>
    <property type="match status" value="1"/>
</dbReference>
<dbReference type="SUPFAM" id="SSF55326">
    <property type="entry name" value="PurM N-terminal domain-like"/>
    <property type="match status" value="1"/>
</dbReference>
<dbReference type="InterPro" id="IPR036390">
    <property type="entry name" value="WH_DNA-bd_sf"/>
</dbReference>
<evidence type="ECO:0000256" key="8">
    <source>
        <dbReference type="ARBA" id="ARBA00023015"/>
    </source>
</evidence>
<evidence type="ECO:0000256" key="3">
    <source>
        <dbReference type="ARBA" id="ARBA00013047"/>
    </source>
</evidence>
<evidence type="ECO:0000313" key="18">
    <source>
        <dbReference type="Proteomes" id="UP001304300"/>
    </source>
</evidence>
<evidence type="ECO:0000313" key="17">
    <source>
        <dbReference type="EMBL" id="WOO42400.1"/>
    </source>
</evidence>
<dbReference type="GO" id="GO:0004637">
    <property type="term" value="F:phosphoribosylamine-glycine ligase activity"/>
    <property type="evidence" value="ECO:0007669"/>
    <property type="project" value="TreeGrafter"/>
</dbReference>
<keyword evidence="18" id="KW-1185">Reference proteome</keyword>
<evidence type="ECO:0000256" key="13">
    <source>
        <dbReference type="ARBA" id="ARBA00033093"/>
    </source>
</evidence>
<dbReference type="GO" id="GO:0005829">
    <property type="term" value="C:cytosol"/>
    <property type="evidence" value="ECO:0007669"/>
    <property type="project" value="TreeGrafter"/>
</dbReference>
<dbReference type="Pfam" id="PF00586">
    <property type="entry name" value="AIRS"/>
    <property type="match status" value="1"/>
</dbReference>
<dbReference type="GO" id="GO:0046084">
    <property type="term" value="P:adenine biosynthetic process"/>
    <property type="evidence" value="ECO:0007669"/>
    <property type="project" value="TreeGrafter"/>
</dbReference>
<dbReference type="InterPro" id="IPR036921">
    <property type="entry name" value="PurM-like_N_sf"/>
</dbReference>
<dbReference type="SUPFAM" id="SSF46785">
    <property type="entry name" value="Winged helix' DNA-binding domain"/>
    <property type="match status" value="1"/>
</dbReference>
<dbReference type="AlphaFoldDB" id="A0AAQ3LEG1"/>
<comment type="similarity">
    <text evidence="2">Belongs to the AIR synthase family.</text>
</comment>
<dbReference type="InterPro" id="IPR010918">
    <property type="entry name" value="PurM-like_C_dom"/>
</dbReference>
<feature type="region of interest" description="Disordered" evidence="15">
    <location>
        <begin position="79"/>
        <end position="102"/>
    </location>
</feature>
<dbReference type="InterPro" id="IPR000524">
    <property type="entry name" value="Tscrpt_reg_HTH_GntR"/>
</dbReference>
<organism evidence="17 18">
    <name type="scientific">Rubellicoccus peritrichatus</name>
    <dbReference type="NCBI Taxonomy" id="3080537"/>
    <lineage>
        <taxon>Bacteria</taxon>
        <taxon>Pseudomonadati</taxon>
        <taxon>Verrucomicrobiota</taxon>
        <taxon>Opitutia</taxon>
        <taxon>Puniceicoccales</taxon>
        <taxon>Cerasicoccaceae</taxon>
        <taxon>Rubellicoccus</taxon>
    </lineage>
</organism>
<dbReference type="PROSITE" id="PS50949">
    <property type="entry name" value="HTH_GNTR"/>
    <property type="match status" value="1"/>
</dbReference>
<dbReference type="GO" id="GO:0005524">
    <property type="term" value="F:ATP binding"/>
    <property type="evidence" value="ECO:0007669"/>
    <property type="project" value="UniProtKB-KW"/>
</dbReference>
<dbReference type="Gene3D" id="1.10.10.10">
    <property type="entry name" value="Winged helix-like DNA-binding domain superfamily/Winged helix DNA-binding domain"/>
    <property type="match status" value="1"/>
</dbReference>
<keyword evidence="7" id="KW-0067">ATP-binding</keyword>
<evidence type="ECO:0000259" key="16">
    <source>
        <dbReference type="PROSITE" id="PS50949"/>
    </source>
</evidence>
<comment type="pathway">
    <text evidence="1">Purine metabolism; IMP biosynthesis via de novo pathway; 5-amino-1-(5-phospho-D-ribosyl)imidazole from N(2)-formyl-N(1)-(5-phospho-D-ribosyl)glycinamide: step 2/2.</text>
</comment>
<dbReference type="GO" id="GO:0006189">
    <property type="term" value="P:'de novo' IMP biosynthetic process"/>
    <property type="evidence" value="ECO:0007669"/>
    <property type="project" value="InterPro"/>
</dbReference>
<evidence type="ECO:0000256" key="10">
    <source>
        <dbReference type="ARBA" id="ARBA00023163"/>
    </source>
</evidence>
<evidence type="ECO:0000256" key="14">
    <source>
        <dbReference type="ARBA" id="ARBA00049057"/>
    </source>
</evidence>
<evidence type="ECO:0000256" key="4">
    <source>
        <dbReference type="ARBA" id="ARBA00020367"/>
    </source>
</evidence>
<dbReference type="CDD" id="cd07377">
    <property type="entry name" value="WHTH_GntR"/>
    <property type="match status" value="1"/>
</dbReference>
<dbReference type="Gene3D" id="3.90.650.10">
    <property type="entry name" value="PurM-like C-terminal domain"/>
    <property type="match status" value="1"/>
</dbReference>
<dbReference type="PANTHER" id="PTHR10520">
    <property type="entry name" value="TRIFUNCTIONAL PURINE BIOSYNTHETIC PROTEIN ADENOSINE-3-RELATED"/>
    <property type="match status" value="1"/>
</dbReference>
<dbReference type="GO" id="GO:0003677">
    <property type="term" value="F:DNA binding"/>
    <property type="evidence" value="ECO:0007669"/>
    <property type="project" value="UniProtKB-KW"/>
</dbReference>
<proteinExistence type="inferred from homology"/>
<dbReference type="Gene3D" id="3.30.1330.10">
    <property type="entry name" value="PurM-like, N-terminal domain"/>
    <property type="match status" value="1"/>
</dbReference>
<evidence type="ECO:0000256" key="12">
    <source>
        <dbReference type="ARBA" id="ARBA00032931"/>
    </source>
</evidence>
<evidence type="ECO:0000256" key="5">
    <source>
        <dbReference type="ARBA" id="ARBA00022598"/>
    </source>
</evidence>
<evidence type="ECO:0000256" key="7">
    <source>
        <dbReference type="ARBA" id="ARBA00022840"/>
    </source>
</evidence>
<dbReference type="EC" id="6.3.3.1" evidence="3"/>
<sequence>MQLEIQTKDKIPVYQQVADQIHFAINTGKLAPGTQLPSLRKIADGHDLALNTVVKAFKQLEAKGLVSAKARSAYRVAGKKKPASAATTKKGTSAVKGSPPEGRYAARGVSASKTEVHAAVDKLDQGVFPGAFCKITEDYLTADPSKCNVIHADGSGTKSILGYLQYRETGDPAVFRGIAQDSIVMNIDDLLCVGAVDRILLSSTVNRNARNFPAEALTELISGTEAFLQKMRGYGVDVYSGGGETADVGDLTGTVTVDSCCVAVMRKDKVITGAEIKPGLAIIGISSAGTCDYEEGENSGIGSNGLTSARHDLLSPYYRKKFPETYDKNTDKSLVYCGPYRMADPLPGSSLTVGQALLSPTRTYAPVVAKMLAEYSDSIRGLVHCSGGGQTKCLRFGRGVHFVKDNFMPIPPIFKAIQKASGTTTKEMYQVYNMGHRLEVFCKKSDAKKLLTLIRSFGLEADVIGQTKKSERKDGGNHLTIAHGKKLLKYTL</sequence>
<evidence type="ECO:0000256" key="6">
    <source>
        <dbReference type="ARBA" id="ARBA00022741"/>
    </source>
</evidence>
<evidence type="ECO:0000256" key="9">
    <source>
        <dbReference type="ARBA" id="ARBA00023125"/>
    </source>
</evidence>
<dbReference type="RefSeq" id="WP_317834919.1">
    <property type="nucleotide sequence ID" value="NZ_CP136920.1"/>
</dbReference>
<evidence type="ECO:0000256" key="11">
    <source>
        <dbReference type="ARBA" id="ARBA00031908"/>
    </source>
</evidence>
<keyword evidence="6" id="KW-0547">Nucleotide-binding</keyword>
<keyword evidence="9" id="KW-0238">DNA-binding</keyword>
<name>A0AAQ3LEG1_9BACT</name>
<dbReference type="PANTHER" id="PTHR10520:SF12">
    <property type="entry name" value="TRIFUNCTIONAL PURINE BIOSYNTHETIC PROTEIN ADENOSINE-3"/>
    <property type="match status" value="1"/>
</dbReference>
<keyword evidence="8" id="KW-0805">Transcription regulation</keyword>
<dbReference type="InterPro" id="IPR036676">
    <property type="entry name" value="PurM-like_C_sf"/>
</dbReference>
<keyword evidence="10" id="KW-0804">Transcription</keyword>
<dbReference type="InterPro" id="IPR004733">
    <property type="entry name" value="PurM_cligase"/>
</dbReference>
<feature type="domain" description="HTH gntR-type" evidence="16">
    <location>
        <begin position="11"/>
        <end position="79"/>
    </location>
</feature>
<evidence type="ECO:0000256" key="2">
    <source>
        <dbReference type="ARBA" id="ARBA00010280"/>
    </source>
</evidence>
<reference evidence="17 18" key="1">
    <citation type="submission" date="2023-10" db="EMBL/GenBank/DDBJ databases">
        <title>Rubellicoccus peritrichatus gen. nov., sp. nov., isolated from an algae of coral reef tank.</title>
        <authorList>
            <person name="Luo J."/>
        </authorList>
    </citation>
    <scope>NUCLEOTIDE SEQUENCE [LARGE SCALE GENOMIC DNA]</scope>
    <source>
        <strain evidence="17 18">CR14</strain>
    </source>
</reference>
<dbReference type="GO" id="GO:0004641">
    <property type="term" value="F:phosphoribosylformylglycinamidine cyclo-ligase activity"/>
    <property type="evidence" value="ECO:0007669"/>
    <property type="project" value="UniProtKB-EC"/>
</dbReference>
<dbReference type="Pfam" id="PF00392">
    <property type="entry name" value="GntR"/>
    <property type="match status" value="1"/>
</dbReference>
<accession>A0AAQ3LEG1</accession>
<dbReference type="SMART" id="SM00345">
    <property type="entry name" value="HTH_GNTR"/>
    <property type="match status" value="1"/>
</dbReference>
<comment type="catalytic activity">
    <reaction evidence="14">
        <text>2-formamido-N(1)-(5-O-phospho-beta-D-ribosyl)acetamidine + ATP = 5-amino-1-(5-phospho-beta-D-ribosyl)imidazole + ADP + phosphate + H(+)</text>
        <dbReference type="Rhea" id="RHEA:23032"/>
        <dbReference type="ChEBI" id="CHEBI:15378"/>
        <dbReference type="ChEBI" id="CHEBI:30616"/>
        <dbReference type="ChEBI" id="CHEBI:43474"/>
        <dbReference type="ChEBI" id="CHEBI:137981"/>
        <dbReference type="ChEBI" id="CHEBI:147287"/>
        <dbReference type="ChEBI" id="CHEBI:456216"/>
        <dbReference type="EC" id="6.3.3.1"/>
    </reaction>
</comment>
<dbReference type="EMBL" id="CP136920">
    <property type="protein sequence ID" value="WOO42400.1"/>
    <property type="molecule type" value="Genomic_DNA"/>
</dbReference>
<keyword evidence="5" id="KW-0436">Ligase</keyword>
<dbReference type="Pfam" id="PF02769">
    <property type="entry name" value="AIRS_C"/>
    <property type="match status" value="1"/>
</dbReference>
<feature type="compositionally biased region" description="Low complexity" evidence="15">
    <location>
        <begin position="83"/>
        <end position="98"/>
    </location>
</feature>
<gene>
    <name evidence="17" type="ORF">RZN69_04810</name>
</gene>
<protein>
    <recommendedName>
        <fullName evidence="4">Phosphoribosylformylglycinamidine cyclo-ligase</fullName>
        <ecNumber evidence="3">6.3.3.1</ecNumber>
    </recommendedName>
    <alternativeName>
        <fullName evidence="12">AIR synthase</fullName>
    </alternativeName>
    <alternativeName>
        <fullName evidence="13">AIRS</fullName>
    </alternativeName>
    <alternativeName>
        <fullName evidence="11">Phosphoribosyl-aminoimidazole synthetase</fullName>
    </alternativeName>
</protein>
<dbReference type="InterPro" id="IPR036388">
    <property type="entry name" value="WH-like_DNA-bd_sf"/>
</dbReference>
<evidence type="ECO:0000256" key="15">
    <source>
        <dbReference type="SAM" id="MobiDB-lite"/>
    </source>
</evidence>
<evidence type="ECO:0000256" key="1">
    <source>
        <dbReference type="ARBA" id="ARBA00004686"/>
    </source>
</evidence>
<dbReference type="GO" id="GO:0003700">
    <property type="term" value="F:DNA-binding transcription factor activity"/>
    <property type="evidence" value="ECO:0007669"/>
    <property type="project" value="InterPro"/>
</dbReference>
<dbReference type="InterPro" id="IPR016188">
    <property type="entry name" value="PurM-like_N"/>
</dbReference>
<dbReference type="KEGG" id="puo:RZN69_04810"/>
<dbReference type="Proteomes" id="UP001304300">
    <property type="component" value="Chromosome"/>
</dbReference>